<keyword evidence="3" id="KW-1185">Reference proteome</keyword>
<feature type="compositionally biased region" description="Low complexity" evidence="1">
    <location>
        <begin position="103"/>
        <end position="127"/>
    </location>
</feature>
<reference evidence="3" key="1">
    <citation type="journal article" date="2019" name="Int. J. Syst. Evol. Microbiol.">
        <title>The Global Catalogue of Microorganisms (GCM) 10K type strain sequencing project: providing services to taxonomists for standard genome sequencing and annotation.</title>
        <authorList>
            <consortium name="The Broad Institute Genomics Platform"/>
            <consortium name="The Broad Institute Genome Sequencing Center for Infectious Disease"/>
            <person name="Wu L."/>
            <person name="Ma J."/>
        </authorList>
    </citation>
    <scope>NUCLEOTIDE SEQUENCE [LARGE SCALE GENOMIC DNA]</scope>
    <source>
        <strain evidence="3">LMG 29894</strain>
    </source>
</reference>
<evidence type="ECO:0000256" key="1">
    <source>
        <dbReference type="SAM" id="MobiDB-lite"/>
    </source>
</evidence>
<organism evidence="2 3">
    <name type="scientific">Chitinimonas lacunae</name>
    <dbReference type="NCBI Taxonomy" id="1963018"/>
    <lineage>
        <taxon>Bacteria</taxon>
        <taxon>Pseudomonadati</taxon>
        <taxon>Pseudomonadota</taxon>
        <taxon>Betaproteobacteria</taxon>
        <taxon>Neisseriales</taxon>
        <taxon>Chitinibacteraceae</taxon>
        <taxon>Chitinimonas</taxon>
    </lineage>
</organism>
<evidence type="ECO:0000313" key="3">
    <source>
        <dbReference type="Proteomes" id="UP001595791"/>
    </source>
</evidence>
<feature type="compositionally biased region" description="Pro residues" evidence="1">
    <location>
        <begin position="84"/>
        <end position="102"/>
    </location>
</feature>
<evidence type="ECO:0000313" key="2">
    <source>
        <dbReference type="EMBL" id="MFC4158090.1"/>
    </source>
</evidence>
<dbReference type="Proteomes" id="UP001595791">
    <property type="component" value="Unassembled WGS sequence"/>
</dbReference>
<proteinExistence type="predicted"/>
<protein>
    <submittedName>
        <fullName evidence="2">Uncharacterized protein</fullName>
    </submittedName>
</protein>
<name>A0ABV8MLD8_9NEIS</name>
<dbReference type="RefSeq" id="WP_378160400.1">
    <property type="nucleotide sequence ID" value="NZ_JBHSBU010000001.1"/>
</dbReference>
<accession>A0ABV8MLD8</accession>
<comment type="caution">
    <text evidence="2">The sequence shown here is derived from an EMBL/GenBank/DDBJ whole genome shotgun (WGS) entry which is preliminary data.</text>
</comment>
<feature type="region of interest" description="Disordered" evidence="1">
    <location>
        <begin position="84"/>
        <end position="127"/>
    </location>
</feature>
<gene>
    <name evidence="2" type="ORF">ACFOW7_01840</name>
</gene>
<dbReference type="EMBL" id="JBHSBU010000001">
    <property type="protein sequence ID" value="MFC4158090.1"/>
    <property type="molecule type" value="Genomic_DNA"/>
</dbReference>
<sequence>MNTKTRLGPDEALERYLQDARQKGVPTKQLTMARHYLRHLLTALKEETPDRHGYRRATEEVARIFPQREFLDAVREFFPYWAGEPPPRPSAEPSSATPPSPATPAAAANPPVTVTRLSPPSPSLGSGLADSLQRMEIDPWAKATVAGLERQLLQFRSLHRYGEALRKLGLDEKNSLLRMRLIKLLLFTIRDAPQNTESYRGGVDKVLAMIPNQEHWHVFVGLAREFFHFLADAPDAADKVQLQLDTSVLRELIGQ</sequence>